<evidence type="ECO:0000313" key="3">
    <source>
        <dbReference type="Proteomes" id="UP000248044"/>
    </source>
</evidence>
<feature type="transmembrane region" description="Helical" evidence="1">
    <location>
        <begin position="31"/>
        <end position="51"/>
    </location>
</feature>
<evidence type="ECO:0000313" key="2">
    <source>
        <dbReference type="EMBL" id="AWR93670.1"/>
    </source>
</evidence>
<feature type="transmembrane region" description="Helical" evidence="1">
    <location>
        <begin position="63"/>
        <end position="87"/>
    </location>
</feature>
<gene>
    <name evidence="2" type="ORF">DFR85_02600</name>
</gene>
<evidence type="ECO:0000256" key="1">
    <source>
        <dbReference type="SAM" id="Phobius"/>
    </source>
</evidence>
<accession>A0A2U9ICE9</accession>
<dbReference type="AlphaFoldDB" id="A0A2U9ICE9"/>
<keyword evidence="3" id="KW-1185">Reference proteome</keyword>
<name>A0A2U9ICE9_9CREN</name>
<feature type="transmembrane region" description="Helical" evidence="1">
    <location>
        <begin position="99"/>
        <end position="123"/>
    </location>
</feature>
<dbReference type="Proteomes" id="UP000248044">
    <property type="component" value="Chromosome"/>
</dbReference>
<reference evidence="2 3" key="1">
    <citation type="submission" date="2018-05" db="EMBL/GenBank/DDBJ databases">
        <title>Complete Genome Sequences of Extremely Thermoacidophilic, Metal-Mobilizing Type-Strain Members of the Archaeal Family Sulfolobaceae: Acidianus brierleyi DSM-1651T, Acidianus sulfidivorans DSM-18786T, Metallosphaera hakonensis DSM-7519T, and Metallosphaera prunae DSM-10039T.</title>
        <authorList>
            <person name="Counts J.A."/>
            <person name="Kelly R.M."/>
        </authorList>
    </citation>
    <scope>NUCLEOTIDE SEQUENCE [LARGE SCALE GENOMIC DNA]</scope>
    <source>
        <strain evidence="2 3">DSM 1651</strain>
    </source>
</reference>
<proteinExistence type="predicted"/>
<keyword evidence="1" id="KW-0812">Transmembrane</keyword>
<organism evidence="2 3">
    <name type="scientific">Acidianus brierleyi</name>
    <dbReference type="NCBI Taxonomy" id="41673"/>
    <lineage>
        <taxon>Archaea</taxon>
        <taxon>Thermoproteota</taxon>
        <taxon>Thermoprotei</taxon>
        <taxon>Sulfolobales</taxon>
        <taxon>Sulfolobaceae</taxon>
        <taxon>Acidianus</taxon>
    </lineage>
</organism>
<dbReference type="KEGG" id="abri:DFR85_02600"/>
<keyword evidence="1" id="KW-0472">Membrane</keyword>
<sequence>MLIYKQFLSYYSYKRNAYILLNLREIIEVKIMISKVTSIVGGIVTLIAGLVDIITRHPLDHYIYGLNIISGSIMIYLGILGIVSGLMTLYGTYKDNKDFVIAGGAIGLATPTEFSLLSIIGGLSMKTEKQATKS</sequence>
<protein>
    <submittedName>
        <fullName evidence="2">Uncharacterized protein</fullName>
    </submittedName>
</protein>
<keyword evidence="1" id="KW-1133">Transmembrane helix</keyword>
<dbReference type="EMBL" id="CP029289">
    <property type="protein sequence ID" value="AWR93670.1"/>
    <property type="molecule type" value="Genomic_DNA"/>
</dbReference>